<evidence type="ECO:0000256" key="1">
    <source>
        <dbReference type="ARBA" id="ARBA00010211"/>
    </source>
</evidence>
<dbReference type="Proteomes" id="UP000474175">
    <property type="component" value="Unassembled WGS sequence"/>
</dbReference>
<dbReference type="Gene3D" id="3.90.850.10">
    <property type="entry name" value="Fumarylacetoacetase-like, C-terminal domain"/>
    <property type="match status" value="1"/>
</dbReference>
<dbReference type="GO" id="GO:0016853">
    <property type="term" value="F:isomerase activity"/>
    <property type="evidence" value="ECO:0007669"/>
    <property type="project" value="UniProtKB-KW"/>
</dbReference>
<comment type="similarity">
    <text evidence="1">Belongs to the FAH family.</text>
</comment>
<evidence type="ECO:0000313" key="5">
    <source>
        <dbReference type="Proteomes" id="UP000474175"/>
    </source>
</evidence>
<evidence type="ECO:0000259" key="3">
    <source>
        <dbReference type="Pfam" id="PF01557"/>
    </source>
</evidence>
<dbReference type="RefSeq" id="WP_163952960.1">
    <property type="nucleotide sequence ID" value="NZ_JAAFZH010000011.1"/>
</dbReference>
<evidence type="ECO:0000313" key="4">
    <source>
        <dbReference type="EMBL" id="NDU97482.1"/>
    </source>
</evidence>
<dbReference type="PANTHER" id="PTHR42796">
    <property type="entry name" value="FUMARYLACETOACETATE HYDROLASE DOMAIN-CONTAINING PROTEIN 2A-RELATED"/>
    <property type="match status" value="1"/>
</dbReference>
<dbReference type="InterPro" id="IPR051121">
    <property type="entry name" value="FAH"/>
</dbReference>
<accession>A0A6L9LDK1</accession>
<gene>
    <name evidence="4" type="ORF">GK108_21545</name>
</gene>
<sequence>MKLYKTRSGIVLESDNLFYPVPADNWDELINQDDLYAVLQRITTEVVAVDDHQQWVQAGLLAPIGRQEVWASGVTYLRSRDARMEESKKSGGDNFYDRVYDAERPELFFKSTPERVVGPGANVRIRADSSWNVPEPELTLFITSSGKIVGYTCGNDMSSRSIEGENPLYLPQAKSYDGAAALGPCLYVPENPIAPDTQIRLEIIREHQAAFTNSIAISQMKRQHTELVSFLYRECSFSYGCFLMTGTGIVPPDDFTLRSGDEIRISIDGIGTLENVVE</sequence>
<keyword evidence="5" id="KW-1185">Reference proteome</keyword>
<dbReference type="GO" id="GO:0046872">
    <property type="term" value="F:metal ion binding"/>
    <property type="evidence" value="ECO:0007669"/>
    <property type="project" value="UniProtKB-KW"/>
</dbReference>
<dbReference type="PANTHER" id="PTHR42796:SF7">
    <property type="entry name" value="2-DEHYDRO-3-DEOXY-D-ARABINONATE DEHYDRATASE"/>
    <property type="match status" value="1"/>
</dbReference>
<proteinExistence type="inferred from homology"/>
<dbReference type="SUPFAM" id="SSF56529">
    <property type="entry name" value="FAH"/>
    <property type="match status" value="1"/>
</dbReference>
<protein>
    <submittedName>
        <fullName evidence="4">2-hydroxyhepta-2,4-diene-1,7-dioate isomerase</fullName>
    </submittedName>
</protein>
<keyword evidence="2" id="KW-0479">Metal-binding</keyword>
<keyword evidence="4" id="KW-0413">Isomerase</keyword>
<dbReference type="AlphaFoldDB" id="A0A6L9LDK1"/>
<reference evidence="4 5" key="1">
    <citation type="submission" date="2020-02" db="EMBL/GenBank/DDBJ databases">
        <title>Draft genome sequence of two Spirosoma agri KCTC 52727 and Spirosoma terrae KCTC 52035.</title>
        <authorList>
            <person name="Rojas J."/>
            <person name="Ambika Manirajan B."/>
            <person name="Suarez C."/>
            <person name="Ratering S."/>
            <person name="Schnell S."/>
        </authorList>
    </citation>
    <scope>NUCLEOTIDE SEQUENCE [LARGE SCALE GENOMIC DNA]</scope>
    <source>
        <strain evidence="4 5">KCTC 52035</strain>
    </source>
</reference>
<dbReference type="EMBL" id="JAAFZH010000011">
    <property type="protein sequence ID" value="NDU97482.1"/>
    <property type="molecule type" value="Genomic_DNA"/>
</dbReference>
<dbReference type="Pfam" id="PF01557">
    <property type="entry name" value="FAA_hydrolase"/>
    <property type="match status" value="1"/>
</dbReference>
<name>A0A6L9LDK1_9BACT</name>
<feature type="domain" description="Fumarylacetoacetase-like C-terminal" evidence="3">
    <location>
        <begin position="102"/>
        <end position="277"/>
    </location>
</feature>
<dbReference type="InterPro" id="IPR011234">
    <property type="entry name" value="Fumarylacetoacetase-like_C"/>
</dbReference>
<comment type="caution">
    <text evidence="4">The sequence shown here is derived from an EMBL/GenBank/DDBJ whole genome shotgun (WGS) entry which is preliminary data.</text>
</comment>
<dbReference type="InterPro" id="IPR036663">
    <property type="entry name" value="Fumarylacetoacetase_C_sf"/>
</dbReference>
<evidence type="ECO:0000256" key="2">
    <source>
        <dbReference type="ARBA" id="ARBA00022723"/>
    </source>
</evidence>
<organism evidence="4 5">
    <name type="scientific">Spirosoma terrae</name>
    <dbReference type="NCBI Taxonomy" id="1968276"/>
    <lineage>
        <taxon>Bacteria</taxon>
        <taxon>Pseudomonadati</taxon>
        <taxon>Bacteroidota</taxon>
        <taxon>Cytophagia</taxon>
        <taxon>Cytophagales</taxon>
        <taxon>Cytophagaceae</taxon>
        <taxon>Spirosoma</taxon>
    </lineage>
</organism>
<dbReference type="GO" id="GO:0044281">
    <property type="term" value="P:small molecule metabolic process"/>
    <property type="evidence" value="ECO:0007669"/>
    <property type="project" value="UniProtKB-ARBA"/>
</dbReference>